<organism evidence="2 3">
    <name type="scientific">Candidatus Lambdaproteobacteria bacterium RIFOXYD2_FULL_56_26</name>
    <dbReference type="NCBI Taxonomy" id="1817773"/>
    <lineage>
        <taxon>Bacteria</taxon>
        <taxon>Pseudomonadati</taxon>
        <taxon>Pseudomonadota</taxon>
        <taxon>Candidatus Lambdaproteobacteria</taxon>
    </lineage>
</organism>
<name>A0A1F6H2Q4_9PROT</name>
<gene>
    <name evidence="2" type="ORF">A2557_06530</name>
</gene>
<dbReference type="Proteomes" id="UP000177583">
    <property type="component" value="Unassembled WGS sequence"/>
</dbReference>
<reference evidence="2 3" key="1">
    <citation type="journal article" date="2016" name="Nat. Commun.">
        <title>Thousands of microbial genomes shed light on interconnected biogeochemical processes in an aquifer system.</title>
        <authorList>
            <person name="Anantharaman K."/>
            <person name="Brown C.T."/>
            <person name="Hug L.A."/>
            <person name="Sharon I."/>
            <person name="Castelle C.J."/>
            <person name="Probst A.J."/>
            <person name="Thomas B.C."/>
            <person name="Singh A."/>
            <person name="Wilkins M.J."/>
            <person name="Karaoz U."/>
            <person name="Brodie E.L."/>
            <person name="Williams K.H."/>
            <person name="Hubbard S.S."/>
            <person name="Banfield J.F."/>
        </authorList>
    </citation>
    <scope>NUCLEOTIDE SEQUENCE [LARGE SCALE GENOMIC DNA]</scope>
</reference>
<dbReference type="GO" id="GO:0008757">
    <property type="term" value="F:S-adenosylmethionine-dependent methyltransferase activity"/>
    <property type="evidence" value="ECO:0007669"/>
    <property type="project" value="InterPro"/>
</dbReference>
<dbReference type="PANTHER" id="PTHR43591:SF24">
    <property type="entry name" value="2-METHOXY-6-POLYPRENYL-1,4-BENZOQUINOL METHYLASE, MITOCHONDRIAL"/>
    <property type="match status" value="1"/>
</dbReference>
<dbReference type="InterPro" id="IPR013216">
    <property type="entry name" value="Methyltransf_11"/>
</dbReference>
<dbReference type="EMBL" id="MFNF01000001">
    <property type="protein sequence ID" value="OGH04642.1"/>
    <property type="molecule type" value="Genomic_DNA"/>
</dbReference>
<dbReference type="PANTHER" id="PTHR43591">
    <property type="entry name" value="METHYLTRANSFERASE"/>
    <property type="match status" value="1"/>
</dbReference>
<dbReference type="Pfam" id="PF08241">
    <property type="entry name" value="Methyltransf_11"/>
    <property type="match status" value="1"/>
</dbReference>
<evidence type="ECO:0000259" key="1">
    <source>
        <dbReference type="Pfam" id="PF08241"/>
    </source>
</evidence>
<protein>
    <recommendedName>
        <fullName evidence="1">Methyltransferase type 11 domain-containing protein</fullName>
    </recommendedName>
</protein>
<dbReference type="InterPro" id="IPR029063">
    <property type="entry name" value="SAM-dependent_MTases_sf"/>
</dbReference>
<evidence type="ECO:0000313" key="2">
    <source>
        <dbReference type="EMBL" id="OGH04642.1"/>
    </source>
</evidence>
<accession>A0A1F6H2Q4</accession>
<proteinExistence type="predicted"/>
<dbReference type="Gene3D" id="3.40.50.150">
    <property type="entry name" value="Vaccinia Virus protein VP39"/>
    <property type="match status" value="1"/>
</dbReference>
<dbReference type="CDD" id="cd02440">
    <property type="entry name" value="AdoMet_MTases"/>
    <property type="match status" value="1"/>
</dbReference>
<dbReference type="AlphaFoldDB" id="A0A1F6H2Q4"/>
<dbReference type="SUPFAM" id="SSF53335">
    <property type="entry name" value="S-adenosyl-L-methionine-dependent methyltransferases"/>
    <property type="match status" value="1"/>
</dbReference>
<comment type="caution">
    <text evidence="2">The sequence shown here is derived from an EMBL/GenBank/DDBJ whole genome shotgun (WGS) entry which is preliminary data.</text>
</comment>
<sequence>MEDIKFDLRKLEKLNHPDRLKIQDPSLFWPVLGLQDPKVIVDLGCGTGFFSVEFLKKAPHAKVYGLDIAPVMLEWIRANRPEFKTGHLVPLAMTEDAVPLEDGVADLVAMINLHHELHNPLGILSECKRVLKPGGRLMVLDWKPTGDSMGPPLSIRVSPQTVLDQVEAAGLTQGTEHFLFEQFFLITATCP</sequence>
<evidence type="ECO:0000313" key="3">
    <source>
        <dbReference type="Proteomes" id="UP000177583"/>
    </source>
</evidence>
<feature type="domain" description="Methyltransferase type 11" evidence="1">
    <location>
        <begin position="41"/>
        <end position="138"/>
    </location>
</feature>